<evidence type="ECO:0000256" key="5">
    <source>
        <dbReference type="ARBA" id="ARBA00022842"/>
    </source>
</evidence>
<dbReference type="OMA" id="QMRYIHT"/>
<keyword evidence="9" id="KW-0449">Lipoprotein</keyword>
<evidence type="ECO:0000256" key="4">
    <source>
        <dbReference type="ARBA" id="ARBA00022741"/>
    </source>
</evidence>
<evidence type="ECO:0000256" key="3">
    <source>
        <dbReference type="ARBA" id="ARBA00022723"/>
    </source>
</evidence>
<dbReference type="GO" id="GO:0001664">
    <property type="term" value="F:G protein-coupled receptor binding"/>
    <property type="evidence" value="ECO:0007669"/>
    <property type="project" value="TreeGrafter"/>
</dbReference>
<accession>F4Q1U8</accession>
<evidence type="ECO:0000256" key="9">
    <source>
        <dbReference type="ARBA" id="ARBA00023288"/>
    </source>
</evidence>
<evidence type="ECO:0000256" key="2">
    <source>
        <dbReference type="ARBA" id="ARBA00022707"/>
    </source>
</evidence>
<dbReference type="GO" id="GO:0005737">
    <property type="term" value="C:cytoplasm"/>
    <property type="evidence" value="ECO:0007669"/>
    <property type="project" value="TreeGrafter"/>
</dbReference>
<dbReference type="FunFam" id="3.40.50.300:FF:002307">
    <property type="entry name" value="Guanine nucleotide-binding protein G(k) subunit alpha"/>
    <property type="match status" value="1"/>
</dbReference>
<feature type="binding site" evidence="10">
    <location>
        <begin position="168"/>
        <end position="174"/>
    </location>
    <ligand>
        <name>GTP</name>
        <dbReference type="ChEBI" id="CHEBI:37565"/>
    </ligand>
</feature>
<evidence type="ECO:0000256" key="1">
    <source>
        <dbReference type="ARBA" id="ARBA00005804"/>
    </source>
</evidence>
<feature type="binding site" evidence="11">
    <location>
        <position position="43"/>
    </location>
    <ligand>
        <name>Mg(2+)</name>
        <dbReference type="ChEBI" id="CHEBI:18420"/>
    </ligand>
</feature>
<feature type="binding site" evidence="11">
    <location>
        <position position="174"/>
    </location>
    <ligand>
        <name>Mg(2+)</name>
        <dbReference type="ChEBI" id="CHEBI:18420"/>
    </ligand>
</feature>
<dbReference type="AlphaFoldDB" id="F4Q1U8"/>
<dbReference type="GO" id="GO:0005525">
    <property type="term" value="F:GTP binding"/>
    <property type="evidence" value="ECO:0007669"/>
    <property type="project" value="UniProtKB-KW"/>
</dbReference>
<dbReference type="PANTHER" id="PTHR10218:SF362">
    <property type="entry name" value="G PROTEIN ALPHA O SUBUNIT"/>
    <property type="match status" value="1"/>
</dbReference>
<keyword evidence="6 10" id="KW-0342">GTP-binding</keyword>
<name>F4Q1U8_CACFS</name>
<comment type="similarity">
    <text evidence="1">Belongs to the G-alpha family.</text>
</comment>
<dbReference type="SUPFAM" id="SSF52540">
    <property type="entry name" value="P-loop containing nucleoside triphosphate hydrolases"/>
    <property type="match status" value="1"/>
</dbReference>
<dbReference type="GO" id="GO:0031683">
    <property type="term" value="F:G-protein beta/gamma-subunit complex binding"/>
    <property type="evidence" value="ECO:0007669"/>
    <property type="project" value="InterPro"/>
</dbReference>
<dbReference type="KEGG" id="dfa:DFA_06634"/>
<feature type="binding site" evidence="10">
    <location>
        <begin position="262"/>
        <end position="265"/>
    </location>
    <ligand>
        <name>GTP</name>
        <dbReference type="ChEBI" id="CHEBI:37565"/>
    </ligand>
</feature>
<dbReference type="InterPro" id="IPR027417">
    <property type="entry name" value="P-loop_NTPase"/>
</dbReference>
<feature type="binding site" evidence="10">
    <location>
        <begin position="193"/>
        <end position="197"/>
    </location>
    <ligand>
        <name>GTP</name>
        <dbReference type="ChEBI" id="CHEBI:37565"/>
    </ligand>
</feature>
<evidence type="ECO:0000256" key="7">
    <source>
        <dbReference type="ARBA" id="ARBA00023139"/>
    </source>
</evidence>
<dbReference type="PROSITE" id="PS51882">
    <property type="entry name" value="G_ALPHA"/>
    <property type="match status" value="1"/>
</dbReference>
<dbReference type="GO" id="GO:0005834">
    <property type="term" value="C:heterotrimeric G-protein complex"/>
    <property type="evidence" value="ECO:0007669"/>
    <property type="project" value="TreeGrafter"/>
</dbReference>
<dbReference type="Proteomes" id="UP000007797">
    <property type="component" value="Unassembled WGS sequence"/>
</dbReference>
<feature type="binding site" evidence="10">
    <location>
        <position position="317"/>
    </location>
    <ligand>
        <name>GTP</name>
        <dbReference type="ChEBI" id="CHEBI:37565"/>
    </ligand>
</feature>
<dbReference type="GO" id="GO:0046872">
    <property type="term" value="F:metal ion binding"/>
    <property type="evidence" value="ECO:0007669"/>
    <property type="project" value="UniProtKB-KW"/>
</dbReference>
<evidence type="ECO:0000256" key="10">
    <source>
        <dbReference type="PIRSR" id="PIRSR601019-1"/>
    </source>
</evidence>
<dbReference type="PRINTS" id="PR00318">
    <property type="entry name" value="GPROTEINA"/>
</dbReference>
<dbReference type="SUPFAM" id="SSF47895">
    <property type="entry name" value="Transducin (alpha subunit), insertion domain"/>
    <property type="match status" value="1"/>
</dbReference>
<keyword evidence="13" id="KW-1185">Reference proteome</keyword>
<dbReference type="Pfam" id="PF00503">
    <property type="entry name" value="G-alpha"/>
    <property type="match status" value="1"/>
</dbReference>
<dbReference type="CDD" id="cd00066">
    <property type="entry name" value="G-alpha"/>
    <property type="match status" value="1"/>
</dbReference>
<evidence type="ECO:0000313" key="12">
    <source>
        <dbReference type="EMBL" id="EGG17968.1"/>
    </source>
</evidence>
<keyword evidence="3 11" id="KW-0479">Metal-binding</keyword>
<keyword evidence="2" id="KW-0519">Myristate</keyword>
<dbReference type="GO" id="GO:0007188">
    <property type="term" value="P:adenylate cyclase-modulating G protein-coupled receptor signaling pathway"/>
    <property type="evidence" value="ECO:0007669"/>
    <property type="project" value="TreeGrafter"/>
</dbReference>
<dbReference type="GO" id="GO:0003924">
    <property type="term" value="F:GTPase activity"/>
    <property type="evidence" value="ECO:0007669"/>
    <property type="project" value="InterPro"/>
</dbReference>
<dbReference type="EMBL" id="GL883020">
    <property type="protein sequence ID" value="EGG17968.1"/>
    <property type="molecule type" value="Genomic_DNA"/>
</dbReference>
<protein>
    <submittedName>
        <fullName evidence="12">G-protein subunit alpha 9</fullName>
    </submittedName>
</protein>
<sequence>MGCGGSIMSKSSLAIDKDLANEKKSMDREIKILLLGAGDSGKSTIAKQMRYIHTRGFSNDEVKNYSDIMQSNVLQCVQLLARNLENYDIQVAPELVKEIEYFKDINPYELPLEDHMVKSVVAIWKDAGIQQLYEKRNEFNLLEVAQYCLDSVERISADGYIPTQEDILKCRQRTTGMKETVFTVEQVRFRLLDVGGQKNERRKWMHYFEDVKTIIFCVALGDYNMNLVEDGATNRMEDSLKLWKEIIGNPYFKGTSFVLFLNKNDLFREKVVKDSLANYFPDYSGGLDYERGLEFIRGKYLQMVPPSMTVVAHVTTATDTENISVVFDAVRRTIINQILKIHF</sequence>
<dbReference type="Gene3D" id="3.40.50.300">
    <property type="entry name" value="P-loop containing nucleotide triphosphate hydrolases"/>
    <property type="match status" value="1"/>
</dbReference>
<keyword evidence="4 10" id="KW-0547">Nucleotide-binding</keyword>
<dbReference type="PANTHER" id="PTHR10218">
    <property type="entry name" value="GTP-BINDING PROTEIN ALPHA SUBUNIT"/>
    <property type="match status" value="1"/>
</dbReference>
<dbReference type="InterPro" id="IPR011025">
    <property type="entry name" value="GproteinA_insert"/>
</dbReference>
<dbReference type="OrthoDB" id="5817230at2759"/>
<keyword evidence="8" id="KW-0807">Transducer</keyword>
<dbReference type="Gene3D" id="1.10.400.10">
    <property type="entry name" value="GI Alpha 1, domain 2-like"/>
    <property type="match status" value="1"/>
</dbReference>
<dbReference type="InterPro" id="IPR001019">
    <property type="entry name" value="Gprotein_alpha_su"/>
</dbReference>
<evidence type="ECO:0000313" key="13">
    <source>
        <dbReference type="Proteomes" id="UP000007797"/>
    </source>
</evidence>
<dbReference type="SMART" id="SM00275">
    <property type="entry name" value="G_alpha"/>
    <property type="match status" value="1"/>
</dbReference>
<evidence type="ECO:0000256" key="6">
    <source>
        <dbReference type="ARBA" id="ARBA00023134"/>
    </source>
</evidence>
<evidence type="ECO:0000256" key="8">
    <source>
        <dbReference type="ARBA" id="ARBA00023224"/>
    </source>
</evidence>
<keyword evidence="7" id="KW-0564">Palmitate</keyword>
<organism evidence="12 13">
    <name type="scientific">Cavenderia fasciculata</name>
    <name type="common">Slime mold</name>
    <name type="synonym">Dictyostelium fasciculatum</name>
    <dbReference type="NCBI Taxonomy" id="261658"/>
    <lineage>
        <taxon>Eukaryota</taxon>
        <taxon>Amoebozoa</taxon>
        <taxon>Evosea</taxon>
        <taxon>Eumycetozoa</taxon>
        <taxon>Dictyostelia</taxon>
        <taxon>Acytosteliales</taxon>
        <taxon>Cavenderiaceae</taxon>
        <taxon>Cavenderia</taxon>
    </lineage>
</organism>
<gene>
    <name evidence="12" type="primary">gpaI</name>
    <name evidence="12" type="ORF">DFA_06634</name>
</gene>
<reference evidence="13" key="1">
    <citation type="journal article" date="2011" name="Genome Res.">
        <title>Phylogeny-wide analysis of social amoeba genomes highlights ancient origins for complex intercellular communication.</title>
        <authorList>
            <person name="Heidel A.J."/>
            <person name="Lawal H.M."/>
            <person name="Felder M."/>
            <person name="Schilde C."/>
            <person name="Helps N.R."/>
            <person name="Tunggal B."/>
            <person name="Rivero F."/>
            <person name="John U."/>
            <person name="Schleicher M."/>
            <person name="Eichinger L."/>
            <person name="Platzer M."/>
            <person name="Noegel A.A."/>
            <person name="Schaap P."/>
            <person name="Gloeckner G."/>
        </authorList>
    </citation>
    <scope>NUCLEOTIDE SEQUENCE [LARGE SCALE GENOMIC DNA]</scope>
    <source>
        <strain evidence="13">SH3</strain>
    </source>
</reference>
<dbReference type="STRING" id="1054147.F4Q1U8"/>
<keyword evidence="5 11" id="KW-0460">Magnesium</keyword>
<evidence type="ECO:0000256" key="11">
    <source>
        <dbReference type="PIRSR" id="PIRSR601019-2"/>
    </source>
</evidence>
<dbReference type="RefSeq" id="XP_004356860.1">
    <property type="nucleotide sequence ID" value="XM_004356807.1"/>
</dbReference>
<dbReference type="GeneID" id="14870129"/>
<proteinExistence type="inferred from homology"/>